<dbReference type="Pfam" id="PF13102">
    <property type="entry name" value="Phage_int_SAM_5"/>
    <property type="match status" value="1"/>
</dbReference>
<dbReference type="Proteomes" id="UP000321926">
    <property type="component" value="Unassembled WGS sequence"/>
</dbReference>
<dbReference type="InterPro" id="IPR025269">
    <property type="entry name" value="SAM-like_dom"/>
</dbReference>
<evidence type="ECO:0000256" key="3">
    <source>
        <dbReference type="ARBA" id="ARBA00023125"/>
    </source>
</evidence>
<sequence length="406" mass="45921">MSMSILFYIKKPRNYSTGPVPVYLRITVAGQRAEISTSRACEPIQWNPSAGRATGSNKTSTTLNQYLNTLQAKVQETHRLLLEAGRSTTAGAIKDKFLGKQEKVWMLVERLEEHNHRIKALLDSEYSQATLKSYTTSLVHVKAFIRWKFGKGDLDLSKVDLAFVSDYDFYLRSQCKCSTNSTAKYIKQLKKVIRACLAHGYMEQDPFLHYKAKHKQVERVFLTEEELERIAAKTFVTERLGQVRDIFLFSCFTGLAYTDVKKLRQSDITSGIDGELWVCKNRQKTGTPSRIPLLPSALAILGKYGDHPQCLHKGQLLPILSNQKMNAYLKEIADVTGITKPVTFHTARHTFATTVTLLNGVPMESVSKMLGHTSLKTTQHYAKVLDVKVSQDMGKLREKFTTVAKY</sequence>
<dbReference type="EMBL" id="VRTY01000067">
    <property type="protein sequence ID" value="TXK36955.1"/>
    <property type="molecule type" value="Genomic_DNA"/>
</dbReference>
<dbReference type="InterPro" id="IPR011010">
    <property type="entry name" value="DNA_brk_join_enz"/>
</dbReference>
<keyword evidence="9" id="KW-1185">Reference proteome</keyword>
<dbReference type="GO" id="GO:0015074">
    <property type="term" value="P:DNA integration"/>
    <property type="evidence" value="ECO:0007669"/>
    <property type="project" value="UniProtKB-KW"/>
</dbReference>
<dbReference type="InterPro" id="IPR050090">
    <property type="entry name" value="Tyrosine_recombinase_XerCD"/>
</dbReference>
<dbReference type="AlphaFoldDB" id="A0A5C8JET2"/>
<keyword evidence="2" id="KW-0229">DNA integration</keyword>
<feature type="domain" description="Tyr recombinase" evidence="6">
    <location>
        <begin position="217"/>
        <end position="398"/>
    </location>
</feature>
<name>A0A5C8JET2_9BACT</name>
<evidence type="ECO:0000256" key="5">
    <source>
        <dbReference type="PROSITE-ProRule" id="PRU01248"/>
    </source>
</evidence>
<dbReference type="InterPro" id="IPR044068">
    <property type="entry name" value="CB"/>
</dbReference>
<comment type="caution">
    <text evidence="8">The sequence shown here is derived from an EMBL/GenBank/DDBJ whole genome shotgun (WGS) entry which is preliminary data.</text>
</comment>
<keyword evidence="4" id="KW-0233">DNA recombination</keyword>
<dbReference type="InterPro" id="IPR010998">
    <property type="entry name" value="Integrase_recombinase_N"/>
</dbReference>
<dbReference type="PROSITE" id="PS51898">
    <property type="entry name" value="TYR_RECOMBINASE"/>
    <property type="match status" value="1"/>
</dbReference>
<dbReference type="InterPro" id="IPR035386">
    <property type="entry name" value="Arm-DNA-bind_5"/>
</dbReference>
<evidence type="ECO:0000259" key="7">
    <source>
        <dbReference type="PROSITE" id="PS51900"/>
    </source>
</evidence>
<dbReference type="InterPro" id="IPR002104">
    <property type="entry name" value="Integrase_catalytic"/>
</dbReference>
<dbReference type="CDD" id="cd01185">
    <property type="entry name" value="INTN1_C_like"/>
    <property type="match status" value="1"/>
</dbReference>
<feature type="domain" description="Core-binding (CB)" evidence="7">
    <location>
        <begin position="112"/>
        <end position="197"/>
    </location>
</feature>
<dbReference type="Gene3D" id="1.10.443.10">
    <property type="entry name" value="Intergrase catalytic core"/>
    <property type="match status" value="1"/>
</dbReference>
<evidence type="ECO:0000256" key="4">
    <source>
        <dbReference type="ARBA" id="ARBA00023172"/>
    </source>
</evidence>
<evidence type="ECO:0000313" key="9">
    <source>
        <dbReference type="Proteomes" id="UP000321926"/>
    </source>
</evidence>
<evidence type="ECO:0000256" key="2">
    <source>
        <dbReference type="ARBA" id="ARBA00022908"/>
    </source>
</evidence>
<dbReference type="Pfam" id="PF17293">
    <property type="entry name" value="Arm-DNA-bind_5"/>
    <property type="match status" value="1"/>
</dbReference>
<evidence type="ECO:0000256" key="1">
    <source>
        <dbReference type="ARBA" id="ARBA00008857"/>
    </source>
</evidence>
<protein>
    <submittedName>
        <fullName evidence="8">Site-specific integrase</fullName>
    </submittedName>
</protein>
<evidence type="ECO:0000259" key="6">
    <source>
        <dbReference type="PROSITE" id="PS51898"/>
    </source>
</evidence>
<comment type="similarity">
    <text evidence="1">Belongs to the 'phage' integrase family.</text>
</comment>
<dbReference type="PROSITE" id="PS51900">
    <property type="entry name" value="CB"/>
    <property type="match status" value="1"/>
</dbReference>
<dbReference type="SUPFAM" id="SSF56349">
    <property type="entry name" value="DNA breaking-rejoining enzymes"/>
    <property type="match status" value="1"/>
</dbReference>
<dbReference type="PANTHER" id="PTHR30349">
    <property type="entry name" value="PHAGE INTEGRASE-RELATED"/>
    <property type="match status" value="1"/>
</dbReference>
<gene>
    <name evidence="8" type="ORF">FVR03_16385</name>
</gene>
<dbReference type="PANTHER" id="PTHR30349:SF64">
    <property type="entry name" value="PROPHAGE INTEGRASE INTD-RELATED"/>
    <property type="match status" value="1"/>
</dbReference>
<dbReference type="OrthoDB" id="1098628at2"/>
<dbReference type="InterPro" id="IPR013762">
    <property type="entry name" value="Integrase-like_cat_sf"/>
</dbReference>
<dbReference type="Gene3D" id="1.10.150.130">
    <property type="match status" value="1"/>
</dbReference>
<accession>A0A5C8JET2</accession>
<proteinExistence type="inferred from homology"/>
<dbReference type="GO" id="GO:0003677">
    <property type="term" value="F:DNA binding"/>
    <property type="evidence" value="ECO:0007669"/>
    <property type="project" value="UniProtKB-UniRule"/>
</dbReference>
<dbReference type="GO" id="GO:0006310">
    <property type="term" value="P:DNA recombination"/>
    <property type="evidence" value="ECO:0007669"/>
    <property type="project" value="UniProtKB-KW"/>
</dbReference>
<dbReference type="Pfam" id="PF00589">
    <property type="entry name" value="Phage_integrase"/>
    <property type="match status" value="1"/>
</dbReference>
<evidence type="ECO:0000313" key="8">
    <source>
        <dbReference type="EMBL" id="TXK36955.1"/>
    </source>
</evidence>
<reference evidence="8 9" key="1">
    <citation type="submission" date="2019-08" db="EMBL/GenBank/DDBJ databases">
        <authorList>
            <person name="Shi S."/>
        </authorList>
    </citation>
    <scope>NUCLEOTIDE SEQUENCE [LARGE SCALE GENOMIC DNA]</scope>
    <source>
        <strain evidence="8 9">GY10130</strain>
    </source>
</reference>
<organism evidence="8 9">
    <name type="scientific">Pontibacter qinzhouensis</name>
    <dbReference type="NCBI Taxonomy" id="2603253"/>
    <lineage>
        <taxon>Bacteria</taxon>
        <taxon>Pseudomonadati</taxon>
        <taxon>Bacteroidota</taxon>
        <taxon>Cytophagia</taxon>
        <taxon>Cytophagales</taxon>
        <taxon>Hymenobacteraceae</taxon>
        <taxon>Pontibacter</taxon>
    </lineage>
</organism>
<keyword evidence="3 5" id="KW-0238">DNA-binding</keyword>